<organism evidence="2 3">
    <name type="scientific">Sporomusa acidovorans (strain ATCC 49682 / DSM 3132 / Mol)</name>
    <dbReference type="NCBI Taxonomy" id="1123286"/>
    <lineage>
        <taxon>Bacteria</taxon>
        <taxon>Bacillati</taxon>
        <taxon>Bacillota</taxon>
        <taxon>Negativicutes</taxon>
        <taxon>Selenomonadales</taxon>
        <taxon>Sporomusaceae</taxon>
        <taxon>Sporomusa</taxon>
    </lineage>
</organism>
<feature type="transmembrane region" description="Helical" evidence="1">
    <location>
        <begin position="154"/>
        <end position="174"/>
    </location>
</feature>
<evidence type="ECO:0000313" key="2">
    <source>
        <dbReference type="EMBL" id="XFO74726.1"/>
    </source>
</evidence>
<proteinExistence type="predicted"/>
<evidence type="ECO:0000313" key="3">
    <source>
        <dbReference type="Proteomes" id="UP000216052"/>
    </source>
</evidence>
<feature type="transmembrane region" description="Helical" evidence="1">
    <location>
        <begin position="70"/>
        <end position="90"/>
    </location>
</feature>
<feature type="transmembrane region" description="Helical" evidence="1">
    <location>
        <begin position="226"/>
        <end position="244"/>
    </location>
</feature>
<feature type="transmembrane region" description="Helical" evidence="1">
    <location>
        <begin position="371"/>
        <end position="392"/>
    </location>
</feature>
<keyword evidence="1" id="KW-0812">Transmembrane</keyword>
<feature type="transmembrane region" description="Helical" evidence="1">
    <location>
        <begin position="338"/>
        <end position="359"/>
    </location>
</feature>
<dbReference type="RefSeq" id="WP_093793187.1">
    <property type="nucleotide sequence ID" value="NZ_CP155571.1"/>
</dbReference>
<feature type="transmembrane region" description="Helical" evidence="1">
    <location>
        <begin position="264"/>
        <end position="284"/>
    </location>
</feature>
<sequence>MNELVTKQRSQNPLVIGGVLFGLCFLFSFLYWPVWGTLSKMLAVNLAGTALASADTEIAAKYIGVVTEGTFFWCIITAWIWQTLVCGNYGKYWLTKKQPWAGLWYTLISFAAGIIGFLVIVSFVGIWWQPFNLAVMLTPANNHELHLAIEGWEVGNFFALASIMVQILYVAAFHKWPFAGKVQQSLEAFGAFMTSMFFCTIIWVALFFPSFMKLEIGGQAIVSPPFGTWPAFLAFAQAFILVFLMPAEGGEMYPTKLFASKQPWMGIVGTILALAGGFVLPPLYKLLLAPLNLMPGAPLDLVATIVELASIVWLLSWHHLFSDYPGANLVKNTAQRVIMRYIIWFAGGFVWGLFWLIAYKSLPFAGNNLGMGFPVMGPVAGQFVFLMALLYCNTFFDKWPMVYQEEKISNQSASFKNIN</sequence>
<feature type="transmembrane region" description="Helical" evidence="1">
    <location>
        <begin position="12"/>
        <end position="32"/>
    </location>
</feature>
<evidence type="ECO:0008006" key="4">
    <source>
        <dbReference type="Google" id="ProtNLM"/>
    </source>
</evidence>
<name>A0ABZ3JA75_SPOA4</name>
<gene>
    <name evidence="2" type="ORF">SPACI_048370</name>
</gene>
<keyword evidence="3" id="KW-1185">Reference proteome</keyword>
<keyword evidence="1" id="KW-1133">Transmembrane helix</keyword>
<reference evidence="2" key="1">
    <citation type="submission" date="2024-05" db="EMBL/GenBank/DDBJ databases">
        <title>Isolation and characterization of Sporomusa carbonis sp. nov., a carboxydotrophic hydrogenogen in the genus of Sporomusa isolated from a charcoal burning pile.</title>
        <authorList>
            <person name="Boeer T."/>
            <person name="Rosenbaum F."/>
            <person name="Eysell L."/>
            <person name="Mueller V."/>
            <person name="Daniel R."/>
            <person name="Poehlein A."/>
        </authorList>
    </citation>
    <scope>NUCLEOTIDE SEQUENCE [LARGE SCALE GENOMIC DNA]</scope>
    <source>
        <strain evidence="2">DSM 3132</strain>
    </source>
</reference>
<protein>
    <recommendedName>
        <fullName evidence="4">AAT family amino acid transporter</fullName>
    </recommendedName>
</protein>
<feature type="transmembrane region" description="Helical" evidence="1">
    <location>
        <begin position="186"/>
        <end position="206"/>
    </location>
</feature>
<feature type="transmembrane region" description="Helical" evidence="1">
    <location>
        <begin position="102"/>
        <end position="128"/>
    </location>
</feature>
<accession>A0ABZ3JA75</accession>
<keyword evidence="1" id="KW-0472">Membrane</keyword>
<evidence type="ECO:0000256" key="1">
    <source>
        <dbReference type="SAM" id="Phobius"/>
    </source>
</evidence>
<dbReference type="Proteomes" id="UP000216052">
    <property type="component" value="Chromosome"/>
</dbReference>
<feature type="transmembrane region" description="Helical" evidence="1">
    <location>
        <begin position="296"/>
        <end position="317"/>
    </location>
</feature>
<dbReference type="EMBL" id="CP155571">
    <property type="protein sequence ID" value="XFO74726.1"/>
    <property type="molecule type" value="Genomic_DNA"/>
</dbReference>